<gene>
    <name evidence="2" type="ORF">BO94DRAFT_194910</name>
</gene>
<dbReference type="RefSeq" id="XP_025464432.1">
    <property type="nucleotide sequence ID" value="XM_025606057.1"/>
</dbReference>
<accession>A0A317VTJ4</accession>
<keyword evidence="3" id="KW-1185">Reference proteome</keyword>
<evidence type="ECO:0000256" key="1">
    <source>
        <dbReference type="SAM" id="Phobius"/>
    </source>
</evidence>
<reference evidence="2 3" key="1">
    <citation type="submission" date="2016-12" db="EMBL/GenBank/DDBJ databases">
        <title>The genomes of Aspergillus section Nigri reveals drivers in fungal speciation.</title>
        <authorList>
            <consortium name="DOE Joint Genome Institute"/>
            <person name="Vesth T.C."/>
            <person name="Nybo J."/>
            <person name="Theobald S."/>
            <person name="Brandl J."/>
            <person name="Frisvad J.C."/>
            <person name="Nielsen K.F."/>
            <person name="Lyhne E.K."/>
            <person name="Kogle M.E."/>
            <person name="Kuo A."/>
            <person name="Riley R."/>
            <person name="Clum A."/>
            <person name="Nolan M."/>
            <person name="Lipzen A."/>
            <person name="Salamov A."/>
            <person name="Henrissat B."/>
            <person name="Wiebenga A."/>
            <person name="De Vries R.P."/>
            <person name="Grigoriev I.V."/>
            <person name="Mortensen U.H."/>
            <person name="Andersen M.R."/>
            <person name="Baker S.E."/>
        </authorList>
    </citation>
    <scope>NUCLEOTIDE SEQUENCE [LARGE SCALE GENOMIC DNA]</scope>
    <source>
        <strain evidence="2 3">CBS 115572</strain>
    </source>
</reference>
<dbReference type="GeneID" id="37108200"/>
<keyword evidence="1" id="KW-1133">Transmembrane helix</keyword>
<dbReference type="Proteomes" id="UP000246702">
    <property type="component" value="Unassembled WGS sequence"/>
</dbReference>
<keyword evidence="1" id="KW-0472">Membrane</keyword>
<protein>
    <submittedName>
        <fullName evidence="2">Uncharacterized protein</fullName>
    </submittedName>
</protein>
<organism evidence="2 3">
    <name type="scientific">Aspergillus sclerotioniger CBS 115572</name>
    <dbReference type="NCBI Taxonomy" id="1450535"/>
    <lineage>
        <taxon>Eukaryota</taxon>
        <taxon>Fungi</taxon>
        <taxon>Dikarya</taxon>
        <taxon>Ascomycota</taxon>
        <taxon>Pezizomycotina</taxon>
        <taxon>Eurotiomycetes</taxon>
        <taxon>Eurotiomycetidae</taxon>
        <taxon>Eurotiales</taxon>
        <taxon>Aspergillaceae</taxon>
        <taxon>Aspergillus</taxon>
        <taxon>Aspergillus subgen. Circumdati</taxon>
    </lineage>
</organism>
<sequence>MAHTCTREVSRRPSPGAPATRHWRFRDLVEDLGDGRMEGILHGSSVGWRKYGRSGRLAGEGRRVIGWGQGGEERDLEMVFFCLSFVILGSWDQRLGFLGFRFLFSIFGFRLSTFSFRFWRWTTTE</sequence>
<feature type="transmembrane region" description="Helical" evidence="1">
    <location>
        <begin position="97"/>
        <end position="119"/>
    </location>
</feature>
<evidence type="ECO:0000313" key="2">
    <source>
        <dbReference type="EMBL" id="PWY77245.1"/>
    </source>
</evidence>
<dbReference type="EMBL" id="MSFK01000026">
    <property type="protein sequence ID" value="PWY77245.1"/>
    <property type="molecule type" value="Genomic_DNA"/>
</dbReference>
<name>A0A317VTJ4_9EURO</name>
<evidence type="ECO:0000313" key="3">
    <source>
        <dbReference type="Proteomes" id="UP000246702"/>
    </source>
</evidence>
<comment type="caution">
    <text evidence="2">The sequence shown here is derived from an EMBL/GenBank/DDBJ whole genome shotgun (WGS) entry which is preliminary data.</text>
</comment>
<proteinExistence type="predicted"/>
<dbReference type="AlphaFoldDB" id="A0A317VTJ4"/>
<keyword evidence="1" id="KW-0812">Transmembrane</keyword>